<dbReference type="PANTHER" id="PTHR11803:SF58">
    <property type="entry name" value="PROTEIN HMF1-RELATED"/>
    <property type="match status" value="1"/>
</dbReference>
<keyword evidence="3" id="KW-1185">Reference proteome</keyword>
<dbReference type="InterPro" id="IPR019897">
    <property type="entry name" value="RidA_CS"/>
</dbReference>
<dbReference type="RefSeq" id="WP_012869964.1">
    <property type="nucleotide sequence ID" value="NC_013522.1"/>
</dbReference>
<dbReference type="InterPro" id="IPR006175">
    <property type="entry name" value="YjgF/YER057c/UK114"/>
</dbReference>
<dbReference type="Pfam" id="PF01042">
    <property type="entry name" value="Ribonuc_L-PSP"/>
    <property type="match status" value="1"/>
</dbReference>
<dbReference type="HOGENOM" id="CLU_100715_7_1_0"/>
<dbReference type="AlphaFoldDB" id="D1B611"/>
<evidence type="ECO:0000313" key="3">
    <source>
        <dbReference type="Proteomes" id="UP000002030"/>
    </source>
</evidence>
<dbReference type="InterPro" id="IPR035959">
    <property type="entry name" value="RutC-like_sf"/>
</dbReference>
<organism evidence="2 3">
    <name type="scientific">Thermanaerovibrio acidaminovorans (strain ATCC 49978 / DSM 6589 / Su883)</name>
    <name type="common">Selenomonas acidaminovorans</name>
    <dbReference type="NCBI Taxonomy" id="525903"/>
    <lineage>
        <taxon>Bacteria</taxon>
        <taxon>Thermotogati</taxon>
        <taxon>Synergistota</taxon>
        <taxon>Synergistia</taxon>
        <taxon>Synergistales</taxon>
        <taxon>Synergistaceae</taxon>
        <taxon>Thermanaerovibrio</taxon>
    </lineage>
</organism>
<protein>
    <submittedName>
        <fullName evidence="2">Endoribonuclease L-PSP</fullName>
    </submittedName>
</protein>
<evidence type="ECO:0000256" key="1">
    <source>
        <dbReference type="ARBA" id="ARBA00010552"/>
    </source>
</evidence>
<dbReference type="eggNOG" id="COG0251">
    <property type="taxonomic scope" value="Bacteria"/>
</dbReference>
<gene>
    <name evidence="2" type="ordered locus">Taci_1220</name>
</gene>
<name>D1B611_THEAS</name>
<dbReference type="GO" id="GO:0005829">
    <property type="term" value="C:cytosol"/>
    <property type="evidence" value="ECO:0007669"/>
    <property type="project" value="TreeGrafter"/>
</dbReference>
<dbReference type="GO" id="GO:0019239">
    <property type="term" value="F:deaminase activity"/>
    <property type="evidence" value="ECO:0007669"/>
    <property type="project" value="TreeGrafter"/>
</dbReference>
<dbReference type="EnsemblBacteria" id="ACZ19452">
    <property type="protein sequence ID" value="ACZ19452"/>
    <property type="gene ID" value="Taci_1220"/>
</dbReference>
<dbReference type="InterPro" id="IPR006056">
    <property type="entry name" value="RidA"/>
</dbReference>
<evidence type="ECO:0000313" key="2">
    <source>
        <dbReference type="EMBL" id="ACZ19452.1"/>
    </source>
</evidence>
<dbReference type="PATRIC" id="fig|525903.6.peg.1220"/>
<dbReference type="CDD" id="cd00448">
    <property type="entry name" value="YjgF_YER057c_UK114_family"/>
    <property type="match status" value="1"/>
</dbReference>
<accession>D1B611</accession>
<dbReference type="STRING" id="525903.Taci_1220"/>
<dbReference type="EMBL" id="CP001818">
    <property type="protein sequence ID" value="ACZ19452.1"/>
    <property type="molecule type" value="Genomic_DNA"/>
</dbReference>
<reference evidence="2 3" key="1">
    <citation type="journal article" date="2009" name="Stand. Genomic Sci.">
        <title>Complete genome sequence of Thermanaerovibrio acidaminovorans type strain (Su883).</title>
        <authorList>
            <person name="Chovatia M."/>
            <person name="Sikorski J."/>
            <person name="Schroder M."/>
            <person name="Lapidus A."/>
            <person name="Nolan M."/>
            <person name="Tice H."/>
            <person name="Glavina Del Rio T."/>
            <person name="Copeland A."/>
            <person name="Cheng J.F."/>
            <person name="Lucas S."/>
            <person name="Chen F."/>
            <person name="Bruce D."/>
            <person name="Goodwin L."/>
            <person name="Pitluck S."/>
            <person name="Ivanova N."/>
            <person name="Mavromatis K."/>
            <person name="Ovchinnikova G."/>
            <person name="Pati A."/>
            <person name="Chen A."/>
            <person name="Palaniappan K."/>
            <person name="Land M."/>
            <person name="Hauser L."/>
            <person name="Chang Y.J."/>
            <person name="Jeffries C.D."/>
            <person name="Chain P."/>
            <person name="Saunders E."/>
            <person name="Detter J.C."/>
            <person name="Brettin T."/>
            <person name="Rohde M."/>
            <person name="Goker M."/>
            <person name="Spring S."/>
            <person name="Bristow J."/>
            <person name="Markowitz V."/>
            <person name="Hugenholtz P."/>
            <person name="Kyrpides N.C."/>
            <person name="Klenk H.P."/>
            <person name="Eisen J.A."/>
        </authorList>
    </citation>
    <scope>NUCLEOTIDE SEQUENCE [LARGE SCALE GENOMIC DNA]</scope>
    <source>
        <strain evidence="3">ATCC 49978 / DSM 6589 / Su883</strain>
    </source>
</reference>
<dbReference type="Gene3D" id="3.30.1330.40">
    <property type="entry name" value="RutC-like"/>
    <property type="match status" value="1"/>
</dbReference>
<comment type="similarity">
    <text evidence="1">Belongs to the RutC family.</text>
</comment>
<dbReference type="PANTHER" id="PTHR11803">
    <property type="entry name" value="2-IMINOBUTANOATE/2-IMINOPROPANOATE DEAMINASE RIDA"/>
    <property type="match status" value="1"/>
</dbReference>
<sequence>MKRIVNTDKAPGAIGPYSQGVAAGPFYFFSGQIPLDPKTGEMVGDDAASQAERVLENVKALLESEGMDFSNVIKTTVFITDMANFGAVNQVYSRYFTDQYPARSCVAVAALPKGALVEIEVVAYKG</sequence>
<dbReference type="OrthoDB" id="9803101at2"/>
<proteinExistence type="inferred from homology"/>
<dbReference type="KEGG" id="tai:Taci_1220"/>
<dbReference type="FunFam" id="3.30.1330.40:FF:000001">
    <property type="entry name" value="L-PSP family endoribonuclease"/>
    <property type="match status" value="1"/>
</dbReference>
<dbReference type="SUPFAM" id="SSF55298">
    <property type="entry name" value="YjgF-like"/>
    <property type="match status" value="1"/>
</dbReference>
<dbReference type="Proteomes" id="UP000002030">
    <property type="component" value="Chromosome"/>
</dbReference>
<dbReference type="PROSITE" id="PS01094">
    <property type="entry name" value="UPF0076"/>
    <property type="match status" value="1"/>
</dbReference>
<dbReference type="NCBIfam" id="TIGR00004">
    <property type="entry name" value="Rid family detoxifying hydrolase"/>
    <property type="match status" value="1"/>
</dbReference>